<dbReference type="AlphaFoldDB" id="A0A0M3AUP3"/>
<dbReference type="STRING" id="56193.YP76_06865"/>
<evidence type="ECO:0000313" key="2">
    <source>
        <dbReference type="Proteomes" id="UP000033874"/>
    </source>
</evidence>
<gene>
    <name evidence="1" type="ORF">YP76_06865</name>
</gene>
<comment type="caution">
    <text evidence="1">The sequence shown here is derived from an EMBL/GenBank/DDBJ whole genome shotgun (WGS) entry which is preliminary data.</text>
</comment>
<dbReference type="EMBL" id="LBIC01000003">
    <property type="protein sequence ID" value="KKW92651.1"/>
    <property type="molecule type" value="Genomic_DNA"/>
</dbReference>
<proteinExistence type="predicted"/>
<evidence type="ECO:0000313" key="1">
    <source>
        <dbReference type="EMBL" id="KKW92651.1"/>
    </source>
</evidence>
<protein>
    <submittedName>
        <fullName evidence="1">Uncharacterized protein</fullName>
    </submittedName>
</protein>
<dbReference type="Proteomes" id="UP000033874">
    <property type="component" value="Unassembled WGS sequence"/>
</dbReference>
<dbReference type="RefSeq" id="WP_046762867.1">
    <property type="nucleotide sequence ID" value="NZ_LBIC01000003.1"/>
</dbReference>
<reference evidence="1 2" key="1">
    <citation type="submission" date="2015-04" db="EMBL/GenBank/DDBJ databases">
        <title>Genome sequence of aromatic hydrocarbons-degrading Sphingobium chungbukense DJ77.</title>
        <authorList>
            <person name="Kim Y.-C."/>
            <person name="Chae J.-C."/>
        </authorList>
    </citation>
    <scope>NUCLEOTIDE SEQUENCE [LARGE SCALE GENOMIC DNA]</scope>
    <source>
        <strain evidence="1 2">DJ77</strain>
    </source>
</reference>
<name>A0A0M3AUP3_9SPHN</name>
<organism evidence="1 2">
    <name type="scientific">Sphingobium chungbukense</name>
    <dbReference type="NCBI Taxonomy" id="56193"/>
    <lineage>
        <taxon>Bacteria</taxon>
        <taxon>Pseudomonadati</taxon>
        <taxon>Pseudomonadota</taxon>
        <taxon>Alphaproteobacteria</taxon>
        <taxon>Sphingomonadales</taxon>
        <taxon>Sphingomonadaceae</taxon>
        <taxon>Sphingobium</taxon>
    </lineage>
</organism>
<accession>A0A0M3AUP3</accession>
<keyword evidence="2" id="KW-1185">Reference proteome</keyword>
<dbReference type="PATRIC" id="fig|56193.3.peg.1415"/>
<sequence length="66" mass="7194">MIGTDLTRYCALKAAERQFDIERRGDDAQQCANDAHALACKLRADVNAILAPHGVTLAQLERAELA</sequence>